<sequence length="1022" mass="112783">MPLAKDLVTFLANITESQKQHDIRLYSHKLTDEGRRLESIIRNALADGNHDKIARIVHQLCHDYAYAVHQPHARNGGLIGLAAAAIALGSEVARYLKEIVPPVLACFSDQDARVRYYACESMYNIAKVAKGEVLLYFNDIFDALCKLAADTELSVKNGAELLDRLVKDIVSESAATYASILAPETAVADSENNSPEQSVEIPTAFSLPRFIPLLQERIHVLNPFTRTFLVSWITLLDSIPDLELVAYLPSFLGGLLRFLSDPNQDVHTTTKVALDRFLNEIRKISAVKKGIAESRKSREEKGRKASGSSEAAVIPSPESDRAEPDQQEHEHLETPTTPKMPDGDVVLDAGDDGLTPNISQDEEIDEGDFEDEWIPGQDVQIDYQRILEILVTFLSESSEEEIQVTALKWIETFFDICPEDILVFTPRLLAQLLPALSHDVEYVKQAANRVNQALMAYIMSLPEDPAKAGHNAEQAQIATQVPPTQMPAPGSTPSVPTIKALHTNGDARRDSASNTRAMRKAASPEPGDGQPRTPHILTPEPPLGEPPVPESKPHTDLDYEAAVNALTLQFLHEHEATRVAALAWLIMLHRKSPRKILAIQDATFPALLKTLSDPAEAVVTRDLLLLSQISKSSDDSYFTSFMVNLLKLFTTDRRLLESRGNLIIRQLCLSLSPEKIYRTMADCLERDSDDDVEFASIMVQNLNNNLITAPELQDLRKRLRNLDSRDGQTFFTVLFRAWCVNAVATFSLCLLAQAYEQAYNLLQLFAELEMTVNMLIQIDKLVQLLESPVFTYLRMQLLEPERFPHLYKCLYGLLMLLPQSSAFAALKNRLNSVSAIGYLHSAPRGPPTTPSSVSTFERQNRLRSKDASGVGGTETGIRWTELLDKFRQTQDRVRRSQHRQLTGHQQDGGVDDSSQYPYPSYHKDQGRNQGQSQHPERALSPELPRKATMLSLPLRDGRAGSAGQSGVGGSSSGVGRPLPTPPLPPPPPGGGGGGGHAKGKSSLSQFGGRFTSGVGGARKGKK</sequence>
<dbReference type="OrthoDB" id="5574975at2759"/>
<dbReference type="GO" id="GO:0006661">
    <property type="term" value="P:phosphatidylinositol biosynthetic process"/>
    <property type="evidence" value="ECO:0007669"/>
    <property type="project" value="InterPro"/>
</dbReference>
<name>A0A4U0TJJ4_9PEZI</name>
<dbReference type="Pfam" id="PF12755">
    <property type="entry name" value="Vac14_Fab1_bd"/>
    <property type="match status" value="1"/>
</dbReference>
<keyword evidence="9" id="KW-1185">Reference proteome</keyword>
<evidence type="ECO:0000313" key="8">
    <source>
        <dbReference type="EMBL" id="TKA22013.1"/>
    </source>
</evidence>
<feature type="compositionally biased region" description="Pro residues" evidence="6">
    <location>
        <begin position="978"/>
        <end position="989"/>
    </location>
</feature>
<dbReference type="GO" id="GO:0010008">
    <property type="term" value="C:endosome membrane"/>
    <property type="evidence" value="ECO:0007669"/>
    <property type="project" value="TreeGrafter"/>
</dbReference>
<dbReference type="GO" id="GO:0070772">
    <property type="term" value="C:PAS complex"/>
    <property type="evidence" value="ECO:0007669"/>
    <property type="project" value="InterPro"/>
</dbReference>
<organism evidence="8 9">
    <name type="scientific">Salinomyces thailandicus</name>
    <dbReference type="NCBI Taxonomy" id="706561"/>
    <lineage>
        <taxon>Eukaryota</taxon>
        <taxon>Fungi</taxon>
        <taxon>Dikarya</taxon>
        <taxon>Ascomycota</taxon>
        <taxon>Pezizomycotina</taxon>
        <taxon>Dothideomycetes</taxon>
        <taxon>Dothideomycetidae</taxon>
        <taxon>Mycosphaerellales</taxon>
        <taxon>Teratosphaeriaceae</taxon>
        <taxon>Salinomyces</taxon>
    </lineage>
</organism>
<evidence type="ECO:0000259" key="7">
    <source>
        <dbReference type="Pfam" id="PF11916"/>
    </source>
</evidence>
<feature type="compositionally biased region" description="Gly residues" evidence="6">
    <location>
        <begin position="1013"/>
        <end position="1022"/>
    </location>
</feature>
<evidence type="ECO:0000256" key="5">
    <source>
        <dbReference type="PROSITE-ProRule" id="PRU00103"/>
    </source>
</evidence>
<dbReference type="PROSITE" id="PS50077">
    <property type="entry name" value="HEAT_REPEAT"/>
    <property type="match status" value="1"/>
</dbReference>
<dbReference type="Pfam" id="PF11916">
    <property type="entry name" value="Vac14_Fig4_bd"/>
    <property type="match status" value="1"/>
</dbReference>
<dbReference type="InterPro" id="IPR021133">
    <property type="entry name" value="HEAT_type_2"/>
</dbReference>
<comment type="similarity">
    <text evidence="2">Belongs to the VAC14 family.</text>
</comment>
<feature type="domain" description="Vacuolar protein 14 C-terminal Fig4-binding" evidence="7">
    <location>
        <begin position="654"/>
        <end position="833"/>
    </location>
</feature>
<keyword evidence="4" id="KW-0472">Membrane</keyword>
<dbReference type="InterPro" id="IPR011989">
    <property type="entry name" value="ARM-like"/>
</dbReference>
<dbReference type="PANTHER" id="PTHR16023">
    <property type="entry name" value="TAX1 BINDING PROTEIN-RELATED"/>
    <property type="match status" value="1"/>
</dbReference>
<dbReference type="InterPro" id="IPR026825">
    <property type="entry name" value="Vac14"/>
</dbReference>
<evidence type="ECO:0000256" key="1">
    <source>
        <dbReference type="ARBA" id="ARBA00004308"/>
    </source>
</evidence>
<proteinExistence type="inferred from homology"/>
<comment type="subcellular location">
    <subcellularLocation>
        <location evidence="1">Endomembrane system</location>
    </subcellularLocation>
</comment>
<feature type="region of interest" description="Disordered" evidence="6">
    <location>
        <begin position="839"/>
        <end position="873"/>
    </location>
</feature>
<feature type="repeat" description="HEAT" evidence="5">
    <location>
        <begin position="99"/>
        <end position="134"/>
    </location>
</feature>
<feature type="compositionally biased region" description="Basic and acidic residues" evidence="6">
    <location>
        <begin position="292"/>
        <end position="303"/>
    </location>
</feature>
<reference evidence="8 9" key="1">
    <citation type="submission" date="2017-03" db="EMBL/GenBank/DDBJ databases">
        <title>Genomes of endolithic fungi from Antarctica.</title>
        <authorList>
            <person name="Coleine C."/>
            <person name="Masonjones S."/>
            <person name="Stajich J.E."/>
        </authorList>
    </citation>
    <scope>NUCLEOTIDE SEQUENCE [LARGE SCALE GENOMIC DNA]</scope>
    <source>
        <strain evidence="8 9">CCFEE 6315</strain>
    </source>
</reference>
<keyword evidence="3" id="KW-0677">Repeat</keyword>
<evidence type="ECO:0000256" key="4">
    <source>
        <dbReference type="ARBA" id="ARBA00023136"/>
    </source>
</evidence>
<accession>A0A4U0TJJ4</accession>
<dbReference type="InterPro" id="IPR016024">
    <property type="entry name" value="ARM-type_fold"/>
</dbReference>
<feature type="region of interest" description="Disordered" evidence="6">
    <location>
        <begin position="890"/>
        <end position="1022"/>
    </location>
</feature>
<feature type="compositionally biased region" description="Gly residues" evidence="6">
    <location>
        <begin position="963"/>
        <end position="972"/>
    </location>
</feature>
<dbReference type="Gene3D" id="1.25.10.10">
    <property type="entry name" value="Leucine-rich Repeat Variant"/>
    <property type="match status" value="1"/>
</dbReference>
<dbReference type="Proteomes" id="UP000308549">
    <property type="component" value="Unassembled WGS sequence"/>
</dbReference>
<dbReference type="InterPro" id="IPR021841">
    <property type="entry name" value="VAC14_Fig4p-bd"/>
</dbReference>
<evidence type="ECO:0000256" key="6">
    <source>
        <dbReference type="SAM" id="MobiDB-lite"/>
    </source>
</evidence>
<dbReference type="AlphaFoldDB" id="A0A4U0TJJ4"/>
<feature type="compositionally biased region" description="Pro residues" evidence="6">
    <location>
        <begin position="539"/>
        <end position="550"/>
    </location>
</feature>
<feature type="region of interest" description="Disordered" evidence="6">
    <location>
        <begin position="482"/>
        <end position="555"/>
    </location>
</feature>
<feature type="region of interest" description="Disordered" evidence="6">
    <location>
        <begin position="292"/>
        <end position="343"/>
    </location>
</feature>
<protein>
    <recommendedName>
        <fullName evidence="7">Vacuolar protein 14 C-terminal Fig4-binding domain-containing protein</fullName>
    </recommendedName>
</protein>
<feature type="compositionally biased region" description="Basic and acidic residues" evidence="6">
    <location>
        <begin position="934"/>
        <end position="945"/>
    </location>
</feature>
<evidence type="ECO:0000256" key="3">
    <source>
        <dbReference type="ARBA" id="ARBA00022737"/>
    </source>
</evidence>
<evidence type="ECO:0000313" key="9">
    <source>
        <dbReference type="Proteomes" id="UP000308549"/>
    </source>
</evidence>
<comment type="caution">
    <text evidence="8">The sequence shown here is derived from an EMBL/GenBank/DDBJ whole genome shotgun (WGS) entry which is preliminary data.</text>
</comment>
<feature type="compositionally biased region" description="Basic and acidic residues" evidence="6">
    <location>
        <begin position="318"/>
        <end position="333"/>
    </location>
</feature>
<dbReference type="GO" id="GO:0000329">
    <property type="term" value="C:fungal-type vacuole membrane"/>
    <property type="evidence" value="ECO:0007669"/>
    <property type="project" value="TreeGrafter"/>
</dbReference>
<dbReference type="PANTHER" id="PTHR16023:SF0">
    <property type="entry name" value="PROTEIN VAC14 HOMOLOG"/>
    <property type="match status" value="1"/>
</dbReference>
<gene>
    <name evidence="8" type="ORF">B0A50_08528</name>
</gene>
<dbReference type="SUPFAM" id="SSF48371">
    <property type="entry name" value="ARM repeat"/>
    <property type="match status" value="1"/>
</dbReference>
<dbReference type="EMBL" id="NAJL01000088">
    <property type="protein sequence ID" value="TKA22013.1"/>
    <property type="molecule type" value="Genomic_DNA"/>
</dbReference>
<evidence type="ECO:0000256" key="2">
    <source>
        <dbReference type="ARBA" id="ARBA00010225"/>
    </source>
</evidence>